<dbReference type="InterPro" id="IPR008996">
    <property type="entry name" value="IL1/FGF"/>
</dbReference>
<name>C3ZMZ6_BRAFL</name>
<feature type="signal peptide" evidence="1">
    <location>
        <begin position="1"/>
        <end position="20"/>
    </location>
</feature>
<protein>
    <submittedName>
        <fullName evidence="2">Uncharacterized protein</fullName>
    </submittedName>
</protein>
<sequence>MDFRLVLLVAAAACLPSAWSGRRQDEAGNNLWTEADLERWPRDSENNFAFWENLSRRWQMVRVVQLYCRTGYHLQVFPDGAINGTRQDASPWDRSGFANSAECADCVHPQRLRMIWGHDGGNLKKMSVNKSSITGPFCTFITLPGRVAGGPPCVSQIHRPSRGTRGEQDLFCAVSTQALDSLPAFTSSYQGPRLIGCDGGDGSDVGPSVAAVAERSSPRRARSFRPPLLTARQFANEAVRHKVITISVFAQCQDTTVDRHGQSLLAQRKIGVDEVERGGCQRPAGFPSGPPQGAA</sequence>
<dbReference type="InParanoid" id="C3ZMZ6"/>
<dbReference type="SUPFAM" id="SSF50353">
    <property type="entry name" value="Cytokine"/>
    <property type="match status" value="1"/>
</dbReference>
<dbReference type="AlphaFoldDB" id="C3ZMZ6"/>
<keyword evidence="1" id="KW-0732">Signal</keyword>
<accession>C3ZMZ6</accession>
<proteinExistence type="predicted"/>
<gene>
    <name evidence="2" type="ORF">BRAFLDRAFT_123479</name>
</gene>
<reference evidence="2" key="1">
    <citation type="journal article" date="2008" name="Nature">
        <title>The amphioxus genome and the evolution of the chordate karyotype.</title>
        <authorList>
            <consortium name="US DOE Joint Genome Institute (JGI-PGF)"/>
            <person name="Putnam N.H."/>
            <person name="Butts T."/>
            <person name="Ferrier D.E.K."/>
            <person name="Furlong R.F."/>
            <person name="Hellsten U."/>
            <person name="Kawashima T."/>
            <person name="Robinson-Rechavi M."/>
            <person name="Shoguchi E."/>
            <person name="Terry A."/>
            <person name="Yu J.-K."/>
            <person name="Benito-Gutierrez E.L."/>
            <person name="Dubchak I."/>
            <person name="Garcia-Fernandez J."/>
            <person name="Gibson-Brown J.J."/>
            <person name="Grigoriev I.V."/>
            <person name="Horton A.C."/>
            <person name="de Jong P.J."/>
            <person name="Jurka J."/>
            <person name="Kapitonov V.V."/>
            <person name="Kohara Y."/>
            <person name="Kuroki Y."/>
            <person name="Lindquist E."/>
            <person name="Lucas S."/>
            <person name="Osoegawa K."/>
            <person name="Pennacchio L.A."/>
            <person name="Salamov A.A."/>
            <person name="Satou Y."/>
            <person name="Sauka-Spengler T."/>
            <person name="Schmutz J."/>
            <person name="Shin-I T."/>
            <person name="Toyoda A."/>
            <person name="Bronner-Fraser M."/>
            <person name="Fujiyama A."/>
            <person name="Holland L.Z."/>
            <person name="Holland P.W.H."/>
            <person name="Satoh N."/>
            <person name="Rokhsar D.S."/>
        </authorList>
    </citation>
    <scope>NUCLEOTIDE SEQUENCE [LARGE SCALE GENOMIC DNA]</scope>
    <source>
        <strain evidence="2">S238N-H82</strain>
        <tissue evidence="2">Testes</tissue>
    </source>
</reference>
<dbReference type="EMBL" id="GG666648">
    <property type="protein sequence ID" value="EEN46136.1"/>
    <property type="molecule type" value="Genomic_DNA"/>
</dbReference>
<organism>
    <name type="scientific">Branchiostoma floridae</name>
    <name type="common">Florida lancelet</name>
    <name type="synonym">Amphioxus</name>
    <dbReference type="NCBI Taxonomy" id="7739"/>
    <lineage>
        <taxon>Eukaryota</taxon>
        <taxon>Metazoa</taxon>
        <taxon>Chordata</taxon>
        <taxon>Cephalochordata</taxon>
        <taxon>Leptocardii</taxon>
        <taxon>Amphioxiformes</taxon>
        <taxon>Branchiostomatidae</taxon>
        <taxon>Branchiostoma</taxon>
    </lineage>
</organism>
<evidence type="ECO:0000313" key="2">
    <source>
        <dbReference type="EMBL" id="EEN46136.1"/>
    </source>
</evidence>
<feature type="chain" id="PRO_5002936627" evidence="1">
    <location>
        <begin position="21"/>
        <end position="295"/>
    </location>
</feature>
<evidence type="ECO:0000256" key="1">
    <source>
        <dbReference type="SAM" id="SignalP"/>
    </source>
</evidence>
<dbReference type="Gene3D" id="2.80.10.50">
    <property type="match status" value="1"/>
</dbReference>